<evidence type="ECO:0000313" key="4">
    <source>
        <dbReference type="EMBL" id="AMY11233.1"/>
    </source>
</evidence>
<dbReference type="InterPro" id="IPR036680">
    <property type="entry name" value="SPOR-like_sf"/>
</dbReference>
<feature type="region of interest" description="Disordered" evidence="1">
    <location>
        <begin position="54"/>
        <end position="170"/>
    </location>
</feature>
<protein>
    <submittedName>
        <fullName evidence="4">Rare lipoprotein A</fullName>
    </submittedName>
</protein>
<dbReference type="STRING" id="1855912.LuPra_04480"/>
<dbReference type="InterPro" id="IPR052521">
    <property type="entry name" value="Cell_div_SPOR-domain"/>
</dbReference>
<reference evidence="4 5" key="1">
    <citation type="journal article" date="2016" name="Genome Announc.">
        <title>First Complete Genome Sequence of a Subdivision 6 Acidobacterium Strain.</title>
        <authorList>
            <person name="Huang S."/>
            <person name="Vieira S."/>
            <person name="Bunk B."/>
            <person name="Riedel T."/>
            <person name="Sproer C."/>
            <person name="Overmann J."/>
        </authorList>
    </citation>
    <scope>NUCLEOTIDE SEQUENCE [LARGE SCALE GENOMIC DNA]</scope>
    <source>
        <strain evidence="5">DSM 100886 HEG_-6_39</strain>
    </source>
</reference>
<keyword evidence="2" id="KW-0812">Transmembrane</keyword>
<dbReference type="GO" id="GO:0032153">
    <property type="term" value="C:cell division site"/>
    <property type="evidence" value="ECO:0007669"/>
    <property type="project" value="TreeGrafter"/>
</dbReference>
<evidence type="ECO:0000256" key="1">
    <source>
        <dbReference type="SAM" id="MobiDB-lite"/>
    </source>
</evidence>
<dbReference type="GO" id="GO:0030428">
    <property type="term" value="C:cell septum"/>
    <property type="evidence" value="ECO:0007669"/>
    <property type="project" value="TreeGrafter"/>
</dbReference>
<dbReference type="PANTHER" id="PTHR38687">
    <property type="entry name" value="CELL DIVISION PROTEIN DEDD-RELATED"/>
    <property type="match status" value="1"/>
</dbReference>
<dbReference type="PANTHER" id="PTHR38687:SF1">
    <property type="entry name" value="CELL DIVISION PROTEIN DEDD"/>
    <property type="match status" value="1"/>
</dbReference>
<dbReference type="InterPro" id="IPR007730">
    <property type="entry name" value="SPOR-like_dom"/>
</dbReference>
<feature type="domain" description="SPOR" evidence="3">
    <location>
        <begin position="167"/>
        <end position="245"/>
    </location>
</feature>
<keyword evidence="2" id="KW-0472">Membrane</keyword>
<proteinExistence type="predicted"/>
<feature type="compositionally biased region" description="Low complexity" evidence="1">
    <location>
        <begin position="124"/>
        <end position="143"/>
    </location>
</feature>
<organism evidence="4 5">
    <name type="scientific">Luteitalea pratensis</name>
    <dbReference type="NCBI Taxonomy" id="1855912"/>
    <lineage>
        <taxon>Bacteria</taxon>
        <taxon>Pseudomonadati</taxon>
        <taxon>Acidobacteriota</taxon>
        <taxon>Vicinamibacteria</taxon>
        <taxon>Vicinamibacterales</taxon>
        <taxon>Vicinamibacteraceae</taxon>
        <taxon>Luteitalea</taxon>
    </lineage>
</organism>
<dbReference type="OrthoDB" id="7063246at2"/>
<gene>
    <name evidence="4" type="ORF">LuPra_04480</name>
</gene>
<dbReference type="RefSeq" id="WP_110172798.1">
    <property type="nucleotide sequence ID" value="NZ_CP015136.1"/>
</dbReference>
<evidence type="ECO:0000259" key="3">
    <source>
        <dbReference type="PROSITE" id="PS51724"/>
    </source>
</evidence>
<dbReference type="EMBL" id="CP015136">
    <property type="protein sequence ID" value="AMY11233.1"/>
    <property type="molecule type" value="Genomic_DNA"/>
</dbReference>
<keyword evidence="5" id="KW-1185">Reference proteome</keyword>
<sequence>MAHELHDDGFHEIQLSGKQLVFLFMATTVVSIVIFLCGVLVGRGVQNARGLFTSSGGAETGDAKPGDDDAATAPATGEPTPVGGLSYPASLPARQGDPARVEPGAAAGMTSTPEVPAAVKAPESATPAPAGAPKATAKASPAEASKDAPKAATPAAVPPPSSTAPAPAEDGGFTVQVTALKNRPEADAIAQRLQGRGYKAYVVAPSAGGQVIYKVRVGVNMQRQEADKVMRRLQNEEKFKPWITR</sequence>
<dbReference type="Gene3D" id="3.30.70.1070">
    <property type="entry name" value="Sporulation related repeat"/>
    <property type="match status" value="1"/>
</dbReference>
<feature type="compositionally biased region" description="Low complexity" evidence="1">
    <location>
        <begin position="71"/>
        <end position="84"/>
    </location>
</feature>
<dbReference type="GO" id="GO:0032506">
    <property type="term" value="P:cytokinetic process"/>
    <property type="evidence" value="ECO:0007669"/>
    <property type="project" value="TreeGrafter"/>
</dbReference>
<dbReference type="KEGG" id="abac:LuPra_04480"/>
<dbReference type="Pfam" id="PF05036">
    <property type="entry name" value="SPOR"/>
    <property type="match status" value="1"/>
</dbReference>
<evidence type="ECO:0000313" key="5">
    <source>
        <dbReference type="Proteomes" id="UP000076079"/>
    </source>
</evidence>
<keyword evidence="2" id="KW-1133">Transmembrane helix</keyword>
<evidence type="ECO:0000256" key="2">
    <source>
        <dbReference type="SAM" id="Phobius"/>
    </source>
</evidence>
<dbReference type="GO" id="GO:0042834">
    <property type="term" value="F:peptidoglycan binding"/>
    <property type="evidence" value="ECO:0007669"/>
    <property type="project" value="InterPro"/>
</dbReference>
<dbReference type="AlphaFoldDB" id="A0A143PSU5"/>
<name>A0A143PSU5_LUTPR</name>
<accession>A0A143PSU5</accession>
<dbReference type="Proteomes" id="UP000076079">
    <property type="component" value="Chromosome"/>
</dbReference>
<dbReference type="PROSITE" id="PS51724">
    <property type="entry name" value="SPOR"/>
    <property type="match status" value="1"/>
</dbReference>
<feature type="transmembrane region" description="Helical" evidence="2">
    <location>
        <begin position="20"/>
        <end position="41"/>
    </location>
</feature>
<dbReference type="SUPFAM" id="SSF110997">
    <property type="entry name" value="Sporulation related repeat"/>
    <property type="match status" value="1"/>
</dbReference>
<reference evidence="5" key="2">
    <citation type="submission" date="2016-04" db="EMBL/GenBank/DDBJ databases">
        <title>First Complete Genome Sequence of a Subdivision 6 Acidobacterium.</title>
        <authorList>
            <person name="Huang S."/>
            <person name="Vieira S."/>
            <person name="Bunk B."/>
            <person name="Riedel T."/>
            <person name="Sproeer C."/>
            <person name="Overmann J."/>
        </authorList>
    </citation>
    <scope>NUCLEOTIDE SEQUENCE [LARGE SCALE GENOMIC DNA]</scope>
    <source>
        <strain evidence="5">DSM 100886 HEG_-6_39</strain>
    </source>
</reference>
<keyword evidence="4" id="KW-0449">Lipoprotein</keyword>